<dbReference type="GO" id="GO:0003924">
    <property type="term" value="F:GTPase activity"/>
    <property type="evidence" value="ECO:0007669"/>
    <property type="project" value="InterPro"/>
</dbReference>
<comment type="caution">
    <text evidence="6">The sequence shown here is derived from an EMBL/GenBank/DDBJ whole genome shotgun (WGS) entry which is preliminary data.</text>
</comment>
<dbReference type="SUPFAM" id="SSF54980">
    <property type="entry name" value="EF-G C-terminal domain-like"/>
    <property type="match status" value="1"/>
</dbReference>
<dbReference type="FunFam" id="2.40.30.10:FF:000015">
    <property type="entry name" value="Translation factor GUF1, mitochondrial"/>
    <property type="match status" value="1"/>
</dbReference>
<evidence type="ECO:0000256" key="3">
    <source>
        <dbReference type="ARBA" id="ARBA00022801"/>
    </source>
</evidence>
<gene>
    <name evidence="6" type="ORF">A3A61_01960</name>
</gene>
<dbReference type="FunFam" id="3.30.70.870:FF:000004">
    <property type="entry name" value="Translation factor GUF1, mitochondrial"/>
    <property type="match status" value="1"/>
</dbReference>
<keyword evidence="3" id="KW-0378">Hydrolase</keyword>
<accession>A0A1G1WXF0</accession>
<dbReference type="GO" id="GO:0003746">
    <property type="term" value="F:translation elongation factor activity"/>
    <property type="evidence" value="ECO:0007669"/>
    <property type="project" value="UniProtKB-KW"/>
</dbReference>
<keyword evidence="4" id="KW-0342">GTP-binding</keyword>
<dbReference type="NCBIfam" id="TIGR01393">
    <property type="entry name" value="lepA"/>
    <property type="match status" value="1"/>
</dbReference>
<keyword evidence="6" id="KW-0251">Elongation factor</keyword>
<dbReference type="CDD" id="cd16260">
    <property type="entry name" value="EF4_III"/>
    <property type="match status" value="1"/>
</dbReference>
<proteinExistence type="inferred from homology"/>
<dbReference type="SUPFAM" id="SSF50447">
    <property type="entry name" value="Translation proteins"/>
    <property type="match status" value="1"/>
</dbReference>
<dbReference type="PROSITE" id="PS00301">
    <property type="entry name" value="G_TR_1"/>
    <property type="match status" value="1"/>
</dbReference>
<dbReference type="CDD" id="cd01890">
    <property type="entry name" value="LepA"/>
    <property type="match status" value="1"/>
</dbReference>
<dbReference type="HAMAP" id="MF_00071">
    <property type="entry name" value="LepA"/>
    <property type="match status" value="1"/>
</dbReference>
<evidence type="ECO:0000256" key="1">
    <source>
        <dbReference type="ARBA" id="ARBA00005454"/>
    </source>
</evidence>
<dbReference type="InterPro" id="IPR005225">
    <property type="entry name" value="Small_GTP-bd"/>
</dbReference>
<dbReference type="InterPro" id="IPR035647">
    <property type="entry name" value="EFG_III/V"/>
</dbReference>
<dbReference type="PANTHER" id="PTHR43512">
    <property type="entry name" value="TRANSLATION FACTOR GUF1-RELATED"/>
    <property type="match status" value="1"/>
</dbReference>
<dbReference type="Pfam" id="PF00009">
    <property type="entry name" value="GTP_EFTU"/>
    <property type="match status" value="1"/>
</dbReference>
<comment type="similarity">
    <text evidence="1">Belongs to the TRAFAC class translation factor GTPase superfamily. Classic translation factor GTPase family. LepA subfamily.</text>
</comment>
<dbReference type="Proteomes" id="UP000177718">
    <property type="component" value="Unassembled WGS sequence"/>
</dbReference>
<dbReference type="Gene3D" id="2.40.30.10">
    <property type="entry name" value="Translation factors"/>
    <property type="match status" value="1"/>
</dbReference>
<dbReference type="EMBL" id="MHDB01000024">
    <property type="protein sequence ID" value="OGY31827.1"/>
    <property type="molecule type" value="Genomic_DNA"/>
</dbReference>
<dbReference type="STRING" id="1802605.A3A61_01960"/>
<dbReference type="GO" id="GO:0043022">
    <property type="term" value="F:ribosome binding"/>
    <property type="evidence" value="ECO:0007669"/>
    <property type="project" value="TreeGrafter"/>
</dbReference>
<name>A0A1G1WXF0_9BACT</name>
<evidence type="ECO:0000256" key="2">
    <source>
        <dbReference type="ARBA" id="ARBA00022741"/>
    </source>
</evidence>
<dbReference type="InterPro" id="IPR000795">
    <property type="entry name" value="T_Tr_GTP-bd_dom"/>
</dbReference>
<dbReference type="GO" id="GO:0045727">
    <property type="term" value="P:positive regulation of translation"/>
    <property type="evidence" value="ECO:0007669"/>
    <property type="project" value="TreeGrafter"/>
</dbReference>
<dbReference type="PANTHER" id="PTHR43512:SF4">
    <property type="entry name" value="TRANSLATION FACTOR GUF1 HOMOLOG, CHLOROPLASTIC"/>
    <property type="match status" value="1"/>
</dbReference>
<reference evidence="6 7" key="1">
    <citation type="journal article" date="2016" name="Nat. Commun.">
        <title>Thousands of microbial genomes shed light on interconnected biogeochemical processes in an aquifer system.</title>
        <authorList>
            <person name="Anantharaman K."/>
            <person name="Brown C.T."/>
            <person name="Hug L.A."/>
            <person name="Sharon I."/>
            <person name="Castelle C.J."/>
            <person name="Probst A.J."/>
            <person name="Thomas B.C."/>
            <person name="Singh A."/>
            <person name="Wilkins M.J."/>
            <person name="Karaoz U."/>
            <person name="Brodie E.L."/>
            <person name="Williams K.H."/>
            <person name="Hubbard S.S."/>
            <person name="Banfield J.F."/>
        </authorList>
    </citation>
    <scope>NUCLEOTIDE SEQUENCE [LARGE SCALE GENOMIC DNA]</scope>
</reference>
<keyword evidence="2" id="KW-0547">Nucleotide-binding</keyword>
<dbReference type="FunFam" id="3.40.50.300:FF:000078">
    <property type="entry name" value="Elongation factor 4"/>
    <property type="match status" value="1"/>
</dbReference>
<organism evidence="6 7">
    <name type="scientific">Candidatus Woykebacteria bacterium RIFCSPLOWO2_01_FULL_43_14</name>
    <dbReference type="NCBI Taxonomy" id="1802605"/>
    <lineage>
        <taxon>Bacteria</taxon>
        <taxon>Candidatus Woykeibacteriota</taxon>
    </lineage>
</organism>
<dbReference type="InterPro" id="IPR006297">
    <property type="entry name" value="EF-4"/>
</dbReference>
<dbReference type="AlphaFoldDB" id="A0A1G1WXF0"/>
<dbReference type="PRINTS" id="PR00315">
    <property type="entry name" value="ELONGATNFCT"/>
</dbReference>
<evidence type="ECO:0000313" key="6">
    <source>
        <dbReference type="EMBL" id="OGY31827.1"/>
    </source>
</evidence>
<feature type="domain" description="Tr-type G" evidence="5">
    <location>
        <begin position="8"/>
        <end position="185"/>
    </location>
</feature>
<dbReference type="CDD" id="cd03699">
    <property type="entry name" value="EF4_II"/>
    <property type="match status" value="1"/>
</dbReference>
<dbReference type="InterPro" id="IPR031157">
    <property type="entry name" value="G_TR_CS"/>
</dbReference>
<dbReference type="InterPro" id="IPR027417">
    <property type="entry name" value="P-loop_NTPase"/>
</dbReference>
<feature type="non-terminal residue" evidence="6">
    <location>
        <position position="374"/>
    </location>
</feature>
<evidence type="ECO:0000256" key="4">
    <source>
        <dbReference type="ARBA" id="ARBA00023134"/>
    </source>
</evidence>
<evidence type="ECO:0000313" key="7">
    <source>
        <dbReference type="Proteomes" id="UP000177718"/>
    </source>
</evidence>
<protein>
    <submittedName>
        <fullName evidence="6">Elongation factor 4</fullName>
    </submittedName>
</protein>
<dbReference type="Gene3D" id="3.30.70.870">
    <property type="entry name" value="Elongation Factor G (Translational Gtpase), domain 3"/>
    <property type="match status" value="1"/>
</dbReference>
<dbReference type="PROSITE" id="PS51722">
    <property type="entry name" value="G_TR_2"/>
    <property type="match status" value="1"/>
</dbReference>
<dbReference type="InterPro" id="IPR009000">
    <property type="entry name" value="Transl_B-barrel_sf"/>
</dbReference>
<dbReference type="NCBIfam" id="TIGR00231">
    <property type="entry name" value="small_GTP"/>
    <property type="match status" value="1"/>
</dbReference>
<sequence>MESFEYVSKIRNFCIISHVDHGKSTLCDRMLELTGTIPKNKLKEQFLDQMDIERERGITIKLQPVKMSWSGITLFLIDTPGHVDFSYEVSRSLAAVEGAVLLVDATQGIESQTISNYQLAKDQGLKIIPVINKIDLPNADIEKTKQTMVETFGFEPKEIILASGKTGAGVAQILDRIVTSIPSPQGNNSQPLRALVFDSIYDQFKGVIAYVKITEGSVKQNEEIFLMGTKTLASAIEVGIFNPQLQSQALLQAGEIGYIATGLKNVALCRVGDTITLADNPAGNQLPGYREIKPMVFAAFYPVDADKFEEVREALGKLQLTDGALSFEPESSSALGFGFRCGFLGLLHLEVVQERLEREYSLNLIATAPTVKYE</sequence>
<dbReference type="GO" id="GO:0005525">
    <property type="term" value="F:GTP binding"/>
    <property type="evidence" value="ECO:0007669"/>
    <property type="project" value="UniProtKB-KW"/>
</dbReference>
<keyword evidence="6" id="KW-0648">Protein biosynthesis</keyword>
<dbReference type="SUPFAM" id="SSF52540">
    <property type="entry name" value="P-loop containing nucleoside triphosphate hydrolases"/>
    <property type="match status" value="1"/>
</dbReference>
<dbReference type="Gene3D" id="3.40.50.300">
    <property type="entry name" value="P-loop containing nucleotide triphosphate hydrolases"/>
    <property type="match status" value="1"/>
</dbReference>
<evidence type="ECO:0000259" key="5">
    <source>
        <dbReference type="PROSITE" id="PS51722"/>
    </source>
</evidence>